<reference evidence="1 2" key="1">
    <citation type="submission" date="2018-12" db="EMBL/GenBank/DDBJ databases">
        <authorList>
            <person name="Sun L."/>
            <person name="Chen Z."/>
        </authorList>
    </citation>
    <scope>NUCLEOTIDE SEQUENCE [LARGE SCALE GENOMIC DNA]</scope>
    <source>
        <strain evidence="1 2">DSM 15890</strain>
    </source>
</reference>
<evidence type="ECO:0000313" key="2">
    <source>
        <dbReference type="Proteomes" id="UP000279446"/>
    </source>
</evidence>
<proteinExistence type="predicted"/>
<name>A0A3S1DI38_9BACL</name>
<dbReference type="Proteomes" id="UP000279446">
    <property type="component" value="Unassembled WGS sequence"/>
</dbReference>
<dbReference type="AlphaFoldDB" id="A0A3S1DI38"/>
<accession>A0A3S1DI38</accession>
<dbReference type="EMBL" id="RZNY01000052">
    <property type="protein sequence ID" value="RUT38692.1"/>
    <property type="molecule type" value="Genomic_DNA"/>
</dbReference>
<organism evidence="1 2">
    <name type="scientific">Paenibacillus anaericanus</name>
    <dbReference type="NCBI Taxonomy" id="170367"/>
    <lineage>
        <taxon>Bacteria</taxon>
        <taxon>Bacillati</taxon>
        <taxon>Bacillota</taxon>
        <taxon>Bacilli</taxon>
        <taxon>Bacillales</taxon>
        <taxon>Paenibacillaceae</taxon>
        <taxon>Paenibacillus</taxon>
    </lineage>
</organism>
<protein>
    <submittedName>
        <fullName evidence="1">Uncharacterized protein</fullName>
    </submittedName>
</protein>
<dbReference type="RefSeq" id="WP_127195135.1">
    <property type="nucleotide sequence ID" value="NZ_RZNY01000052.1"/>
</dbReference>
<evidence type="ECO:0000313" key="1">
    <source>
        <dbReference type="EMBL" id="RUT38692.1"/>
    </source>
</evidence>
<gene>
    <name evidence="1" type="ORF">EJP82_26845</name>
</gene>
<keyword evidence="2" id="KW-1185">Reference proteome</keyword>
<sequence>MNNSKLIFKFIDVALIVVIAKTTGYIEWFTLLSFVSVINLAYFIRSRQNSFRLNAWYEYTLNKSTQDVVLHFAPQVLVGYWANSHILLKNRMDALIKLQSIGFFQVSGKTMSLTKINKREGIQGAQQLNKWGREGLVTLISTVFMTLVNLRNICTLTVTRKLYLLIFKSPFMSYKYNS</sequence>
<comment type="caution">
    <text evidence="1">The sequence shown here is derived from an EMBL/GenBank/DDBJ whole genome shotgun (WGS) entry which is preliminary data.</text>
</comment>